<accession>A0A841PQB3</accession>
<gene>
    <name evidence="1" type="ORF">HNR44_000450</name>
</gene>
<evidence type="ECO:0000313" key="1">
    <source>
        <dbReference type="EMBL" id="MBB6448501.1"/>
    </source>
</evidence>
<dbReference type="EMBL" id="JACHHJ010000001">
    <property type="protein sequence ID" value="MBB6448501.1"/>
    <property type="molecule type" value="Genomic_DNA"/>
</dbReference>
<dbReference type="AlphaFoldDB" id="A0A841PQB3"/>
<keyword evidence="2" id="KW-1185">Reference proteome</keyword>
<comment type="caution">
    <text evidence="1">The sequence shown here is derived from an EMBL/GenBank/DDBJ whole genome shotgun (WGS) entry which is preliminary data.</text>
</comment>
<sequence>MGYIPMQANDIALQYGSRIQSVQPLVKANPRVEAITARNYRKRRYQSLPLMVYHDGRKVHEIEPYSNGKGQRFEALA</sequence>
<dbReference type="Proteomes" id="UP000568839">
    <property type="component" value="Unassembled WGS sequence"/>
</dbReference>
<evidence type="ECO:0000313" key="2">
    <source>
        <dbReference type="Proteomes" id="UP000568839"/>
    </source>
</evidence>
<organism evidence="1 2">
    <name type="scientific">Geomicrobium halophilum</name>
    <dbReference type="NCBI Taxonomy" id="549000"/>
    <lineage>
        <taxon>Bacteria</taxon>
        <taxon>Bacillati</taxon>
        <taxon>Bacillota</taxon>
        <taxon>Bacilli</taxon>
        <taxon>Bacillales</taxon>
        <taxon>Geomicrobium</taxon>
    </lineage>
</organism>
<dbReference type="RefSeq" id="WP_184402489.1">
    <property type="nucleotide sequence ID" value="NZ_JACHHJ010000001.1"/>
</dbReference>
<reference evidence="1 2" key="1">
    <citation type="submission" date="2020-08" db="EMBL/GenBank/DDBJ databases">
        <title>Genomic Encyclopedia of Type Strains, Phase IV (KMG-IV): sequencing the most valuable type-strain genomes for metagenomic binning, comparative biology and taxonomic classification.</title>
        <authorList>
            <person name="Goeker M."/>
        </authorList>
    </citation>
    <scope>NUCLEOTIDE SEQUENCE [LARGE SCALE GENOMIC DNA]</scope>
    <source>
        <strain evidence="1 2">DSM 21769</strain>
    </source>
</reference>
<protein>
    <submittedName>
        <fullName evidence="1">Uncharacterized protein</fullName>
    </submittedName>
</protein>
<name>A0A841PQB3_9BACL</name>
<proteinExistence type="predicted"/>